<dbReference type="AlphaFoldDB" id="A0A3D8YGG8"/>
<feature type="compositionally biased region" description="Basic and acidic residues" evidence="2">
    <location>
        <begin position="40"/>
        <end position="60"/>
    </location>
</feature>
<proteinExistence type="inferred from homology"/>
<evidence type="ECO:0000313" key="4">
    <source>
        <dbReference type="EMBL" id="REA63456.1"/>
    </source>
</evidence>
<feature type="region of interest" description="Disordered" evidence="2">
    <location>
        <begin position="39"/>
        <end position="60"/>
    </location>
</feature>
<comment type="caution">
    <text evidence="4">The sequence shown here is derived from an EMBL/GenBank/DDBJ whole genome shotgun (WGS) entry which is preliminary data.</text>
</comment>
<keyword evidence="5" id="KW-1185">Reference proteome</keyword>
<evidence type="ECO:0000259" key="3">
    <source>
        <dbReference type="Pfam" id="PF08327"/>
    </source>
</evidence>
<dbReference type="Gene3D" id="3.30.530.20">
    <property type="match status" value="1"/>
</dbReference>
<dbReference type="InterPro" id="IPR013538">
    <property type="entry name" value="ASHA1/2-like_C"/>
</dbReference>
<dbReference type="CDD" id="cd08897">
    <property type="entry name" value="SRPBCC_CalC_Aha1-like_4"/>
    <property type="match status" value="1"/>
</dbReference>
<dbReference type="Proteomes" id="UP000256373">
    <property type="component" value="Unassembled WGS sequence"/>
</dbReference>
<dbReference type="OrthoDB" id="384974at2"/>
<name>A0A3D8YGG8_9BACT</name>
<organism evidence="4 5">
    <name type="scientific">Dyadobacter luteus</name>
    <dbReference type="NCBI Taxonomy" id="2259619"/>
    <lineage>
        <taxon>Bacteria</taxon>
        <taxon>Pseudomonadati</taxon>
        <taxon>Bacteroidota</taxon>
        <taxon>Cytophagia</taxon>
        <taxon>Cytophagales</taxon>
        <taxon>Spirosomataceae</taxon>
        <taxon>Dyadobacter</taxon>
    </lineage>
</organism>
<sequence length="140" mass="15970">MADAEKTVITVETIVNAPVEKVWEYWTSPEHIVQWNSASDDWHTPRAENDPRTGGKFSSRMEARDGSFGFDFEGVYDEVQPLSLISYSLGDGRQVRIIFETQGEQTKVIESFDAENQNPIDMQRAGWQAILDNFKKHTEA</sequence>
<dbReference type="EMBL" id="QNUL01000002">
    <property type="protein sequence ID" value="REA63456.1"/>
    <property type="molecule type" value="Genomic_DNA"/>
</dbReference>
<evidence type="ECO:0000256" key="2">
    <source>
        <dbReference type="SAM" id="MobiDB-lite"/>
    </source>
</evidence>
<dbReference type="SUPFAM" id="SSF55961">
    <property type="entry name" value="Bet v1-like"/>
    <property type="match status" value="1"/>
</dbReference>
<reference evidence="4 5" key="1">
    <citation type="submission" date="2018-07" db="EMBL/GenBank/DDBJ databases">
        <title>Dyadobacter roseus sp. nov., isolated from rose rhizosphere soil.</title>
        <authorList>
            <person name="Chen L."/>
        </authorList>
    </citation>
    <scope>NUCLEOTIDE SEQUENCE [LARGE SCALE GENOMIC DNA]</scope>
    <source>
        <strain evidence="4 5">RS19</strain>
    </source>
</reference>
<accession>A0A3D8YGG8</accession>
<feature type="domain" description="Activator of Hsp90 ATPase homologue 1/2-like C-terminal" evidence="3">
    <location>
        <begin position="16"/>
        <end position="137"/>
    </location>
</feature>
<comment type="similarity">
    <text evidence="1">Belongs to the AHA1 family.</text>
</comment>
<gene>
    <name evidence="4" type="ORF">DSL64_03130</name>
</gene>
<protein>
    <submittedName>
        <fullName evidence="4">Polyketide cyclase</fullName>
    </submittedName>
</protein>
<evidence type="ECO:0000313" key="5">
    <source>
        <dbReference type="Proteomes" id="UP000256373"/>
    </source>
</evidence>
<evidence type="ECO:0000256" key="1">
    <source>
        <dbReference type="ARBA" id="ARBA00006817"/>
    </source>
</evidence>
<dbReference type="RefSeq" id="WP_115829203.1">
    <property type="nucleotide sequence ID" value="NZ_QNUL01000002.1"/>
</dbReference>
<dbReference type="InterPro" id="IPR023393">
    <property type="entry name" value="START-like_dom_sf"/>
</dbReference>
<dbReference type="Pfam" id="PF08327">
    <property type="entry name" value="AHSA1"/>
    <property type="match status" value="1"/>
</dbReference>